<gene>
    <name evidence="5" type="ORF">IAA83_10945</name>
</gene>
<dbReference type="Pfam" id="PF00460">
    <property type="entry name" value="Flg_bb_rod"/>
    <property type="match status" value="1"/>
</dbReference>
<keyword evidence="2" id="KW-0975">Bacterial flagellum</keyword>
<accession>A0A9D1JTX0</accession>
<sequence length="247" mass="26818">MIQGFYSAATGAQQQMKKMDVQANNIANVNTYGFKAEQASFGALMYGMVEGTEGDLPRGSGAAVVSTGTDFSSAPIEETGRSQDYAIIGEGYFGLYDPETDEISFTRDGSFALGSFQRLVEEEGEEPYYEQVFYLTDGEGRQVLDRQGYPIEVQDGGYDDVLPVGVFSIQYQDGLQHVGSGRFVAGEKNGQLAITQAEVRQGYLESSNADLATELGKVIEAQRAYSYALRMVTTADEVETTVVNLAN</sequence>
<evidence type="ECO:0000256" key="2">
    <source>
        <dbReference type="RuleBase" id="RU362116"/>
    </source>
</evidence>
<dbReference type="InterPro" id="IPR010930">
    <property type="entry name" value="Flg_bb/hook_C_dom"/>
</dbReference>
<dbReference type="PANTHER" id="PTHR30435:SF19">
    <property type="entry name" value="FLAGELLAR BASAL-BODY ROD PROTEIN FLGG"/>
    <property type="match status" value="1"/>
</dbReference>
<dbReference type="GO" id="GO:0009425">
    <property type="term" value="C:bacterial-type flagellum basal body"/>
    <property type="evidence" value="ECO:0007669"/>
    <property type="project" value="UniProtKB-SubCell"/>
</dbReference>
<proteinExistence type="inferred from homology"/>
<dbReference type="NCBIfam" id="TIGR03506">
    <property type="entry name" value="FlgEFG_subfam"/>
    <property type="match status" value="1"/>
</dbReference>
<organism evidence="5 6">
    <name type="scientific">Candidatus Avoscillospira avistercoris</name>
    <dbReference type="NCBI Taxonomy" id="2840707"/>
    <lineage>
        <taxon>Bacteria</taxon>
        <taxon>Bacillati</taxon>
        <taxon>Bacillota</taxon>
        <taxon>Clostridia</taxon>
        <taxon>Eubacteriales</taxon>
        <taxon>Oscillospiraceae</taxon>
        <taxon>Oscillospiraceae incertae sedis</taxon>
        <taxon>Candidatus Avoscillospira</taxon>
    </lineage>
</organism>
<evidence type="ECO:0000259" key="4">
    <source>
        <dbReference type="Pfam" id="PF06429"/>
    </source>
</evidence>
<comment type="similarity">
    <text evidence="1 2">Belongs to the flagella basal body rod proteins family.</text>
</comment>
<dbReference type="InterPro" id="IPR020013">
    <property type="entry name" value="Flagellar_FlgE/F/G"/>
</dbReference>
<keyword evidence="5" id="KW-0969">Cilium</keyword>
<feature type="domain" description="Flagellar basal body rod protein N-terminal" evidence="3">
    <location>
        <begin position="5"/>
        <end position="35"/>
    </location>
</feature>
<evidence type="ECO:0000256" key="1">
    <source>
        <dbReference type="ARBA" id="ARBA00009677"/>
    </source>
</evidence>
<dbReference type="InterPro" id="IPR037925">
    <property type="entry name" value="FlgE/F/G-like"/>
</dbReference>
<feature type="domain" description="Flagellar basal-body/hook protein C-terminal" evidence="4">
    <location>
        <begin position="200"/>
        <end position="245"/>
    </location>
</feature>
<protein>
    <submittedName>
        <fullName evidence="5">Flagellar hook basal-body protein</fullName>
    </submittedName>
</protein>
<dbReference type="PANTHER" id="PTHR30435">
    <property type="entry name" value="FLAGELLAR PROTEIN"/>
    <property type="match status" value="1"/>
</dbReference>
<dbReference type="EMBL" id="DVJJ01000170">
    <property type="protein sequence ID" value="HIS65860.1"/>
    <property type="molecule type" value="Genomic_DNA"/>
</dbReference>
<evidence type="ECO:0000259" key="3">
    <source>
        <dbReference type="Pfam" id="PF00460"/>
    </source>
</evidence>
<keyword evidence="5" id="KW-0282">Flagellum</keyword>
<dbReference type="Pfam" id="PF06429">
    <property type="entry name" value="Flg_bbr_C"/>
    <property type="match status" value="1"/>
</dbReference>
<name>A0A9D1JTX0_9FIRM</name>
<dbReference type="GO" id="GO:0071978">
    <property type="term" value="P:bacterial-type flagellum-dependent swarming motility"/>
    <property type="evidence" value="ECO:0007669"/>
    <property type="project" value="TreeGrafter"/>
</dbReference>
<dbReference type="SUPFAM" id="SSF117143">
    <property type="entry name" value="Flagellar hook protein flgE"/>
    <property type="match status" value="1"/>
</dbReference>
<dbReference type="InterPro" id="IPR001444">
    <property type="entry name" value="Flag_bb_rod_N"/>
</dbReference>
<comment type="caution">
    <text evidence="5">The sequence shown here is derived from an EMBL/GenBank/DDBJ whole genome shotgun (WGS) entry which is preliminary data.</text>
</comment>
<evidence type="ECO:0000313" key="6">
    <source>
        <dbReference type="Proteomes" id="UP000886741"/>
    </source>
</evidence>
<dbReference type="AlphaFoldDB" id="A0A9D1JTX0"/>
<reference evidence="5" key="2">
    <citation type="journal article" date="2021" name="PeerJ">
        <title>Extensive microbial diversity within the chicken gut microbiome revealed by metagenomics and culture.</title>
        <authorList>
            <person name="Gilroy R."/>
            <person name="Ravi A."/>
            <person name="Getino M."/>
            <person name="Pursley I."/>
            <person name="Horton D.L."/>
            <person name="Alikhan N.F."/>
            <person name="Baker D."/>
            <person name="Gharbi K."/>
            <person name="Hall N."/>
            <person name="Watson M."/>
            <person name="Adriaenssens E.M."/>
            <person name="Foster-Nyarko E."/>
            <person name="Jarju S."/>
            <person name="Secka A."/>
            <person name="Antonio M."/>
            <person name="Oren A."/>
            <person name="Chaudhuri R.R."/>
            <person name="La Ragione R."/>
            <person name="Hildebrand F."/>
            <person name="Pallen M.J."/>
        </authorList>
    </citation>
    <scope>NUCLEOTIDE SEQUENCE</scope>
    <source>
        <strain evidence="5">ChiBcec16-1751</strain>
    </source>
</reference>
<reference evidence="5" key="1">
    <citation type="submission" date="2020-10" db="EMBL/GenBank/DDBJ databases">
        <authorList>
            <person name="Gilroy R."/>
        </authorList>
    </citation>
    <scope>NUCLEOTIDE SEQUENCE</scope>
    <source>
        <strain evidence="5">ChiBcec16-1751</strain>
    </source>
</reference>
<keyword evidence="5" id="KW-0966">Cell projection</keyword>
<dbReference type="Proteomes" id="UP000886741">
    <property type="component" value="Unassembled WGS sequence"/>
</dbReference>
<evidence type="ECO:0000313" key="5">
    <source>
        <dbReference type="EMBL" id="HIS65860.1"/>
    </source>
</evidence>
<comment type="subcellular location">
    <subcellularLocation>
        <location evidence="2">Bacterial flagellum basal body</location>
    </subcellularLocation>
</comment>